<dbReference type="Pfam" id="PF13808">
    <property type="entry name" value="DDE_Tnp_1_assoc"/>
    <property type="match status" value="1"/>
</dbReference>
<evidence type="ECO:0000313" key="3">
    <source>
        <dbReference type="EMBL" id="MBO8447705.1"/>
    </source>
</evidence>
<reference evidence="3" key="1">
    <citation type="submission" date="2020-10" db="EMBL/GenBank/DDBJ databases">
        <authorList>
            <person name="Gilroy R."/>
        </authorList>
    </citation>
    <scope>NUCLEOTIDE SEQUENCE</scope>
    <source>
        <strain evidence="3">20514</strain>
    </source>
</reference>
<dbReference type="Pfam" id="PF01609">
    <property type="entry name" value="DDE_Tnp_1"/>
    <property type="match status" value="1"/>
</dbReference>
<dbReference type="PANTHER" id="PTHR30298:SF0">
    <property type="entry name" value="PROTEIN YBFL-RELATED"/>
    <property type="match status" value="1"/>
</dbReference>
<feature type="domain" description="Transposase IS4-like" evidence="1">
    <location>
        <begin position="109"/>
        <end position="329"/>
    </location>
</feature>
<evidence type="ECO:0000259" key="2">
    <source>
        <dbReference type="Pfam" id="PF13808"/>
    </source>
</evidence>
<protein>
    <submittedName>
        <fullName evidence="3">ISAs1 family transposase</fullName>
    </submittedName>
</protein>
<dbReference type="GO" id="GO:0003677">
    <property type="term" value="F:DNA binding"/>
    <property type="evidence" value="ECO:0007669"/>
    <property type="project" value="InterPro"/>
</dbReference>
<accession>A0A9D9HB49</accession>
<sequence length="366" mass="41364">MEELMKFALSVPDFRRPDKGNIRHRLADIIMLMILGRASGHVARSEIIEFGRHNLHRFRKMGMLRNGVPSEATMCRVEQGIDELSMAGRMRAFAEACHARLLKDKAGMEIICVDGKAMRGTVLSGGISPDIVSAYSPSTGITLATEACHEKSNEIKAVPRLIDRIDVAGKIVTADAMAMQKDIIDRIRKKGGDFLIELKANQRSLRYGIEDKIRTRIPQHSYTEGPELGHGRIETRTYRIHDGLGMIADREKWGGCMTVVEYESYTVSKSTGAHSTERRLYVTSLAADTPLLGAIVRTHWSIESMHWGLDVNLQQDRIRRRSSRSARNLDTIQRIVHSVFSVWKRLRRKMADRRKGMAEIMRLVSA</sequence>
<dbReference type="GO" id="GO:0004803">
    <property type="term" value="F:transposase activity"/>
    <property type="evidence" value="ECO:0007669"/>
    <property type="project" value="InterPro"/>
</dbReference>
<evidence type="ECO:0000313" key="4">
    <source>
        <dbReference type="Proteomes" id="UP000810252"/>
    </source>
</evidence>
<dbReference type="InterPro" id="IPR032806">
    <property type="entry name" value="YbfD_N"/>
</dbReference>
<dbReference type="PANTHER" id="PTHR30298">
    <property type="entry name" value="H REPEAT-ASSOCIATED PREDICTED TRANSPOSASE"/>
    <property type="match status" value="1"/>
</dbReference>
<feature type="non-terminal residue" evidence="3">
    <location>
        <position position="366"/>
    </location>
</feature>
<reference evidence="3" key="2">
    <citation type="journal article" date="2021" name="PeerJ">
        <title>Extensive microbial diversity within the chicken gut microbiome revealed by metagenomics and culture.</title>
        <authorList>
            <person name="Gilroy R."/>
            <person name="Ravi A."/>
            <person name="Getino M."/>
            <person name="Pursley I."/>
            <person name="Horton D.L."/>
            <person name="Alikhan N.F."/>
            <person name="Baker D."/>
            <person name="Gharbi K."/>
            <person name="Hall N."/>
            <person name="Watson M."/>
            <person name="Adriaenssens E.M."/>
            <person name="Foster-Nyarko E."/>
            <person name="Jarju S."/>
            <person name="Secka A."/>
            <person name="Antonio M."/>
            <person name="Oren A."/>
            <person name="Chaudhuri R.R."/>
            <person name="La Ragione R."/>
            <person name="Hildebrand F."/>
            <person name="Pallen M.J."/>
        </authorList>
    </citation>
    <scope>NUCLEOTIDE SEQUENCE</scope>
    <source>
        <strain evidence="3">20514</strain>
    </source>
</reference>
<dbReference type="InterPro" id="IPR051698">
    <property type="entry name" value="Transposase_11-like"/>
</dbReference>
<dbReference type="InterPro" id="IPR002559">
    <property type="entry name" value="Transposase_11"/>
</dbReference>
<comment type="caution">
    <text evidence="3">The sequence shown here is derived from an EMBL/GenBank/DDBJ whole genome shotgun (WGS) entry which is preliminary data.</text>
</comment>
<dbReference type="InterPro" id="IPR047647">
    <property type="entry name" value="ISAs1_transpos"/>
</dbReference>
<name>A0A9D9HB49_9BACT</name>
<evidence type="ECO:0000259" key="1">
    <source>
        <dbReference type="Pfam" id="PF01609"/>
    </source>
</evidence>
<dbReference type="NCBIfam" id="NF033564">
    <property type="entry name" value="transpos_ISAs1"/>
    <property type="match status" value="1"/>
</dbReference>
<proteinExistence type="predicted"/>
<gene>
    <name evidence="3" type="ORF">IAC29_00345</name>
</gene>
<dbReference type="EMBL" id="JADIMQ010000004">
    <property type="protein sequence ID" value="MBO8447705.1"/>
    <property type="molecule type" value="Genomic_DNA"/>
</dbReference>
<dbReference type="GO" id="GO:0006313">
    <property type="term" value="P:DNA transposition"/>
    <property type="evidence" value="ECO:0007669"/>
    <property type="project" value="InterPro"/>
</dbReference>
<organism evidence="3 4">
    <name type="scientific">Candidatus Cryptobacteroides merdigallinarum</name>
    <dbReference type="NCBI Taxonomy" id="2840770"/>
    <lineage>
        <taxon>Bacteria</taxon>
        <taxon>Pseudomonadati</taxon>
        <taxon>Bacteroidota</taxon>
        <taxon>Bacteroidia</taxon>
        <taxon>Bacteroidales</taxon>
        <taxon>Candidatus Cryptobacteroides</taxon>
    </lineage>
</organism>
<dbReference type="AlphaFoldDB" id="A0A9D9HB49"/>
<dbReference type="Proteomes" id="UP000810252">
    <property type="component" value="Unassembled WGS sequence"/>
</dbReference>
<feature type="domain" description="H repeat-associated protein N-terminal" evidence="2">
    <location>
        <begin position="10"/>
        <end position="91"/>
    </location>
</feature>